<protein>
    <submittedName>
        <fullName evidence="8">ATP synthase F1 subunit delta</fullName>
    </submittedName>
</protein>
<evidence type="ECO:0000256" key="3">
    <source>
        <dbReference type="ARBA" id="ARBA00022781"/>
    </source>
</evidence>
<evidence type="ECO:0000256" key="5">
    <source>
        <dbReference type="ARBA" id="ARBA00023136"/>
    </source>
</evidence>
<dbReference type="GO" id="GO:0046933">
    <property type="term" value="F:proton-transporting ATP synthase activity, rotational mechanism"/>
    <property type="evidence" value="ECO:0007669"/>
    <property type="project" value="InterPro"/>
</dbReference>
<comment type="caution">
    <text evidence="8">The sequence shown here is derived from an EMBL/GenBank/DDBJ whole genome shotgun (WGS) entry which is preliminary data.</text>
</comment>
<evidence type="ECO:0000256" key="6">
    <source>
        <dbReference type="ARBA" id="ARBA00023310"/>
    </source>
</evidence>
<dbReference type="PRINTS" id="PR00125">
    <property type="entry name" value="ATPASEDELTA"/>
</dbReference>
<keyword evidence="3" id="KW-0375">Hydrogen ion transport</keyword>
<comment type="subcellular location">
    <subcellularLocation>
        <location evidence="1">Membrane</location>
    </subcellularLocation>
</comment>
<dbReference type="NCBIfam" id="TIGR01145">
    <property type="entry name" value="ATP_synt_delta"/>
    <property type="match status" value="1"/>
</dbReference>
<evidence type="ECO:0000313" key="9">
    <source>
        <dbReference type="Proteomes" id="UP000320913"/>
    </source>
</evidence>
<reference evidence="8 9" key="1">
    <citation type="journal article" date="2019" name="Nat. Microbiol.">
        <title>Mediterranean grassland soil C-N compound turnover is dependent on rainfall and depth, and is mediated by genomically divergent microorganisms.</title>
        <authorList>
            <person name="Diamond S."/>
            <person name="Andeer P.F."/>
            <person name="Li Z."/>
            <person name="Crits-Christoph A."/>
            <person name="Burstein D."/>
            <person name="Anantharaman K."/>
            <person name="Lane K.R."/>
            <person name="Thomas B.C."/>
            <person name="Pan C."/>
            <person name="Northen T.R."/>
            <person name="Banfield J.F."/>
        </authorList>
    </citation>
    <scope>NUCLEOTIDE SEQUENCE [LARGE SCALE GENOMIC DNA]</scope>
    <source>
        <strain evidence="8">WS_5</strain>
    </source>
</reference>
<evidence type="ECO:0000313" key="8">
    <source>
        <dbReference type="EMBL" id="TMQ57227.1"/>
    </source>
</evidence>
<keyword evidence="7" id="KW-0175">Coiled coil</keyword>
<dbReference type="InterPro" id="IPR000711">
    <property type="entry name" value="ATPase_OSCP/dsu"/>
</dbReference>
<dbReference type="AlphaFoldDB" id="A0A538T0R6"/>
<evidence type="ECO:0000256" key="2">
    <source>
        <dbReference type="ARBA" id="ARBA00022448"/>
    </source>
</evidence>
<dbReference type="SUPFAM" id="SSF47928">
    <property type="entry name" value="N-terminal domain of the delta subunit of the F1F0-ATP synthase"/>
    <property type="match status" value="1"/>
</dbReference>
<dbReference type="Proteomes" id="UP000320913">
    <property type="component" value="Unassembled WGS sequence"/>
</dbReference>
<name>A0A538T0R6_UNCEI</name>
<dbReference type="PANTHER" id="PTHR11910">
    <property type="entry name" value="ATP SYNTHASE DELTA CHAIN"/>
    <property type="match status" value="1"/>
</dbReference>
<dbReference type="Pfam" id="PF00213">
    <property type="entry name" value="OSCP"/>
    <property type="match status" value="1"/>
</dbReference>
<keyword evidence="4" id="KW-0406">Ion transport</keyword>
<keyword evidence="2" id="KW-0813">Transport</keyword>
<feature type="coiled-coil region" evidence="7">
    <location>
        <begin position="14"/>
        <end position="41"/>
    </location>
</feature>
<evidence type="ECO:0000256" key="4">
    <source>
        <dbReference type="ARBA" id="ARBA00023065"/>
    </source>
</evidence>
<dbReference type="GO" id="GO:0016020">
    <property type="term" value="C:membrane"/>
    <property type="evidence" value="ECO:0007669"/>
    <property type="project" value="UniProtKB-SubCell"/>
</dbReference>
<dbReference type="InterPro" id="IPR026015">
    <property type="entry name" value="ATP_synth_OSCP/delta_N_sf"/>
</dbReference>
<dbReference type="EMBL" id="VBOV01000174">
    <property type="protein sequence ID" value="TMQ57227.1"/>
    <property type="molecule type" value="Genomic_DNA"/>
</dbReference>
<organism evidence="8 9">
    <name type="scientific">Eiseniibacteriota bacterium</name>
    <dbReference type="NCBI Taxonomy" id="2212470"/>
    <lineage>
        <taxon>Bacteria</taxon>
        <taxon>Candidatus Eiseniibacteriota</taxon>
    </lineage>
</organism>
<evidence type="ECO:0000256" key="7">
    <source>
        <dbReference type="SAM" id="Coils"/>
    </source>
</evidence>
<keyword evidence="5" id="KW-0472">Membrane</keyword>
<evidence type="ECO:0000256" key="1">
    <source>
        <dbReference type="ARBA" id="ARBA00004370"/>
    </source>
</evidence>
<sequence length="142" mass="16639">MISAVLARRYARALLDLAQRRADLKETHQDLESVARVFERDPRVRRFFEAPSISRVEKEVFLEKRFKPKINKSVYGLLVVLLRRRRYDHLVAIAAEFHKLAEEAQGITRAVVRTAVLDHKVIDGTLAAQLWRLRRQLREARV</sequence>
<gene>
    <name evidence="8" type="primary">atpH</name>
    <name evidence="8" type="ORF">E6K75_07250</name>
</gene>
<keyword evidence="6" id="KW-0066">ATP synthesis</keyword>
<dbReference type="Gene3D" id="1.10.520.20">
    <property type="entry name" value="N-terminal domain of the delta subunit of the F1F0-ATP synthase"/>
    <property type="match status" value="1"/>
</dbReference>
<accession>A0A538T0R6</accession>
<proteinExistence type="predicted"/>